<dbReference type="EMBL" id="JAIZAY010000007">
    <property type="protein sequence ID" value="KAJ8038711.1"/>
    <property type="molecule type" value="Genomic_DNA"/>
</dbReference>
<name>A0A9Q1C4U2_HOLLE</name>
<reference evidence="1" key="1">
    <citation type="submission" date="2021-10" db="EMBL/GenBank/DDBJ databases">
        <title>Tropical sea cucumber genome reveals ecological adaptation and Cuvierian tubules defense mechanism.</title>
        <authorList>
            <person name="Chen T."/>
        </authorList>
    </citation>
    <scope>NUCLEOTIDE SEQUENCE</scope>
    <source>
        <strain evidence="1">Nanhai2018</strain>
        <tissue evidence="1">Muscle</tissue>
    </source>
</reference>
<sequence length="84" mass="9453">MVSRKQLNPDVCAEFLKGNFVVKKSRHAFSAVAIDQAHEQNNASVKRDDGAVGLTENPAARRLWMVSGARHHKYTYYDDSKAFT</sequence>
<organism evidence="1 2">
    <name type="scientific">Holothuria leucospilota</name>
    <name type="common">Black long sea cucumber</name>
    <name type="synonym">Mertensiothuria leucospilota</name>
    <dbReference type="NCBI Taxonomy" id="206669"/>
    <lineage>
        <taxon>Eukaryota</taxon>
        <taxon>Metazoa</taxon>
        <taxon>Echinodermata</taxon>
        <taxon>Eleutherozoa</taxon>
        <taxon>Echinozoa</taxon>
        <taxon>Holothuroidea</taxon>
        <taxon>Aspidochirotacea</taxon>
        <taxon>Aspidochirotida</taxon>
        <taxon>Holothuriidae</taxon>
        <taxon>Holothuria</taxon>
    </lineage>
</organism>
<dbReference type="PANTHER" id="PTHR47018">
    <property type="entry name" value="CXC DOMAIN-CONTAINING PROTEIN-RELATED"/>
    <property type="match status" value="1"/>
</dbReference>
<dbReference type="PANTHER" id="PTHR47018:SF1">
    <property type="entry name" value="TESMIN_TSO1-LIKE CXC DOMAIN-CONTAINING PROTEIN"/>
    <property type="match status" value="1"/>
</dbReference>
<comment type="caution">
    <text evidence="1">The sequence shown here is derived from an EMBL/GenBank/DDBJ whole genome shotgun (WGS) entry which is preliminary data.</text>
</comment>
<proteinExistence type="predicted"/>
<evidence type="ECO:0000313" key="2">
    <source>
        <dbReference type="Proteomes" id="UP001152320"/>
    </source>
</evidence>
<dbReference type="OrthoDB" id="6149742at2759"/>
<gene>
    <name evidence="1" type="ORF">HOLleu_16211</name>
</gene>
<keyword evidence="2" id="KW-1185">Reference proteome</keyword>
<dbReference type="AlphaFoldDB" id="A0A9Q1C4U2"/>
<accession>A0A9Q1C4U2</accession>
<evidence type="ECO:0000313" key="1">
    <source>
        <dbReference type="EMBL" id="KAJ8038711.1"/>
    </source>
</evidence>
<protein>
    <submittedName>
        <fullName evidence="1">Uncharacterized protein</fullName>
    </submittedName>
</protein>
<dbReference type="Proteomes" id="UP001152320">
    <property type="component" value="Chromosome 7"/>
</dbReference>